<evidence type="ECO:0000256" key="1">
    <source>
        <dbReference type="ARBA" id="ARBA00023002"/>
    </source>
</evidence>
<evidence type="ECO:0000313" key="4">
    <source>
        <dbReference type="Proteomes" id="UP001521181"/>
    </source>
</evidence>
<protein>
    <submittedName>
        <fullName evidence="3">NAD(P)/FAD-dependent oxidoreductase</fullName>
    </submittedName>
</protein>
<dbReference type="PRINTS" id="PR00368">
    <property type="entry name" value="FADPNR"/>
</dbReference>
<comment type="caution">
    <text evidence="3">The sequence shown here is derived from an EMBL/GenBank/DDBJ whole genome shotgun (WGS) entry which is preliminary data.</text>
</comment>
<name>A0ABS8YYV3_9RHOB</name>
<dbReference type="RefSeq" id="WP_233677906.1">
    <property type="nucleotide sequence ID" value="NZ_JAJUOS010000015.1"/>
</dbReference>
<sequence length="434" mass="45303">MFNPEILIVGAGLAGVAAATELARAGHPVLIVDRAARAGGAIHRQPLPGQAGVATAAARWNRLIAEAEALPIRWAFETRFNGVDHQGTALLTGAENRMLRPKALILTTGAREAVRPRPGWTLPGVTTAGAAQIQLKTMGAAPQGRVVLAGSGPLLIALGAQMTRLKNPPVAIVEAGRPFAHPLTSLRLPLGYLREAAGYMATLLAARVPILTGTRLAAIRAEGETLVSTLTDGNTSREIVADMVCLHDGIRRNDIGLTDCPALSVLRLGDCAEALGARAALEAGRAGGRAMAQALATGTTPTAPNSPLLDRERAAQARLARIYAHDDFAALHSLPSDTVICRCEGRTLDDLRALGPAPRTRELRLLGRFGMGPCQGRFCGEWVARAISDTPQAPVPAHPLGEPRWPAAPIAVADLHAAAPDTGAAPPHPHGVHE</sequence>
<dbReference type="PANTHER" id="PTHR42949:SF3">
    <property type="entry name" value="ANAEROBIC GLYCEROL-3-PHOSPHATE DEHYDROGENASE SUBUNIT B"/>
    <property type="match status" value="1"/>
</dbReference>
<organism evidence="3 4">
    <name type="scientific">Rhodobacter flavimaris</name>
    <dbReference type="NCBI Taxonomy" id="2907145"/>
    <lineage>
        <taxon>Bacteria</taxon>
        <taxon>Pseudomonadati</taxon>
        <taxon>Pseudomonadota</taxon>
        <taxon>Alphaproteobacteria</taxon>
        <taxon>Rhodobacterales</taxon>
        <taxon>Rhodobacter group</taxon>
        <taxon>Rhodobacter</taxon>
    </lineage>
</organism>
<dbReference type="Pfam" id="PF07992">
    <property type="entry name" value="Pyr_redox_2"/>
    <property type="match status" value="1"/>
</dbReference>
<dbReference type="Gene3D" id="3.50.50.60">
    <property type="entry name" value="FAD/NAD(P)-binding domain"/>
    <property type="match status" value="1"/>
</dbReference>
<evidence type="ECO:0000259" key="2">
    <source>
        <dbReference type="Pfam" id="PF07992"/>
    </source>
</evidence>
<dbReference type="Gene3D" id="1.10.10.1100">
    <property type="entry name" value="BFD-like [2Fe-2S]-binding domain"/>
    <property type="match status" value="1"/>
</dbReference>
<dbReference type="InterPro" id="IPR051691">
    <property type="entry name" value="Metab_Enz_Cyan_OpOx_G3PDH"/>
</dbReference>
<gene>
    <name evidence="3" type="ORF">LZA78_15925</name>
</gene>
<keyword evidence="1" id="KW-0560">Oxidoreductase</keyword>
<dbReference type="InterPro" id="IPR041854">
    <property type="entry name" value="BFD-like_2Fe2S-bd_dom_sf"/>
</dbReference>
<dbReference type="EMBL" id="JAJUOS010000015">
    <property type="protein sequence ID" value="MCE5974971.1"/>
    <property type="molecule type" value="Genomic_DNA"/>
</dbReference>
<evidence type="ECO:0000313" key="3">
    <source>
        <dbReference type="EMBL" id="MCE5974971.1"/>
    </source>
</evidence>
<dbReference type="Proteomes" id="UP001521181">
    <property type="component" value="Unassembled WGS sequence"/>
</dbReference>
<dbReference type="SUPFAM" id="SSF51905">
    <property type="entry name" value="FAD/NAD(P)-binding domain"/>
    <property type="match status" value="1"/>
</dbReference>
<dbReference type="Gene3D" id="3.40.50.720">
    <property type="entry name" value="NAD(P)-binding Rossmann-like Domain"/>
    <property type="match status" value="1"/>
</dbReference>
<keyword evidence="4" id="KW-1185">Reference proteome</keyword>
<dbReference type="PANTHER" id="PTHR42949">
    <property type="entry name" value="ANAEROBIC GLYCEROL-3-PHOSPHATE DEHYDROGENASE SUBUNIT B"/>
    <property type="match status" value="1"/>
</dbReference>
<reference evidence="3 4" key="1">
    <citation type="submission" date="2021-12" db="EMBL/GenBank/DDBJ databases">
        <title>Sinirhodobacter sp. WL0062 is a bacterium isolated from seawater.</title>
        <authorList>
            <person name="Wang L."/>
            <person name="He W."/>
            <person name="Zhang D.-F."/>
        </authorList>
    </citation>
    <scope>NUCLEOTIDE SEQUENCE [LARGE SCALE GENOMIC DNA]</scope>
    <source>
        <strain evidence="3 4">WL0062</strain>
    </source>
</reference>
<proteinExistence type="predicted"/>
<dbReference type="InterPro" id="IPR023753">
    <property type="entry name" value="FAD/NAD-binding_dom"/>
</dbReference>
<dbReference type="PRINTS" id="PR00469">
    <property type="entry name" value="PNDRDTASEII"/>
</dbReference>
<dbReference type="InterPro" id="IPR036188">
    <property type="entry name" value="FAD/NAD-bd_sf"/>
</dbReference>
<accession>A0ABS8YYV3</accession>
<feature type="domain" description="FAD/NAD(P)-binding" evidence="2">
    <location>
        <begin position="5"/>
        <end position="257"/>
    </location>
</feature>